<dbReference type="EMBL" id="VOIH02000008">
    <property type="protein sequence ID" value="KAF3438982.1"/>
    <property type="molecule type" value="Genomic_DNA"/>
</dbReference>
<keyword evidence="1" id="KW-0808">Transferase</keyword>
<dbReference type="GO" id="GO:0016740">
    <property type="term" value="F:transferase activity"/>
    <property type="evidence" value="ECO:0007669"/>
    <property type="project" value="UniProtKB-KW"/>
</dbReference>
<dbReference type="Gene3D" id="3.30.559.10">
    <property type="entry name" value="Chloramphenicol acetyltransferase-like domain"/>
    <property type="match status" value="2"/>
</dbReference>
<dbReference type="InterPro" id="IPR023213">
    <property type="entry name" value="CAT-like_dom_sf"/>
</dbReference>
<dbReference type="PANTHER" id="PTHR31896">
    <property type="entry name" value="FAMILY REGULATORY PROTEIN, PUTATIVE (AFU_ORTHOLOGUE AFUA_3G14730)-RELATED"/>
    <property type="match status" value="1"/>
</dbReference>
<accession>A0A8K0E917</accession>
<evidence type="ECO:0000313" key="3">
    <source>
        <dbReference type="Proteomes" id="UP000796880"/>
    </source>
</evidence>
<protein>
    <submittedName>
        <fullName evidence="2">Uncharacterized protein</fullName>
    </submittedName>
</protein>
<sequence length="443" mass="49366">MRHIRFISNTTVQPTNIRQNERMELTPWDLQLFLVDPIQKGLLFHKPKGVLLDNGNFIQHLKASLSNALDIFYPLAGRIVQLQNDDETLSFFLHCNGEGVQFVHAAVDGVKVDDVLKPVIVPDDIVYSFFPMNGLLNYECISKPVIAVQVTELLDGIFIGCTMNHTVVDGSSFWHFFNTWSDISRASGGDGVQFSKPPPVFSRRYLDNMMEFPLRVPSSQLKLCRRINTPLQQRAFQFSKETVAKLKARANSEMETNKISSLQALLAHIWISVTRGRRVNADQEVIYSLMIGVRGRMQPNLPQEYLGNSVLIGHAKISAGKLLKNGLGWAAWQLNEMIASKTSEEVSKFLEDWSKTPEIPKIGELTGSTKLITGSSPRFNVYGNDFGWGRPLGVRSGPGNKTDGKVTAYPGAEEGGIDFEACLSPKTLQAMADDTEFIKTLST</sequence>
<dbReference type="OrthoDB" id="1862401at2759"/>
<proteinExistence type="predicted"/>
<evidence type="ECO:0000256" key="1">
    <source>
        <dbReference type="ARBA" id="ARBA00022679"/>
    </source>
</evidence>
<reference evidence="2" key="1">
    <citation type="submission" date="2020-03" db="EMBL/GenBank/DDBJ databases">
        <title>A high-quality chromosome-level genome assembly of a woody plant with both climbing and erect habits, Rhamnella rubrinervis.</title>
        <authorList>
            <person name="Lu Z."/>
            <person name="Yang Y."/>
            <person name="Zhu X."/>
            <person name="Sun Y."/>
        </authorList>
    </citation>
    <scope>NUCLEOTIDE SEQUENCE</scope>
    <source>
        <strain evidence="2">BYM</strain>
        <tissue evidence="2">Leaf</tissue>
    </source>
</reference>
<comment type="caution">
    <text evidence="2">The sequence shown here is derived from an EMBL/GenBank/DDBJ whole genome shotgun (WGS) entry which is preliminary data.</text>
</comment>
<dbReference type="Proteomes" id="UP000796880">
    <property type="component" value="Unassembled WGS sequence"/>
</dbReference>
<evidence type="ECO:0000313" key="2">
    <source>
        <dbReference type="EMBL" id="KAF3438982.1"/>
    </source>
</evidence>
<dbReference type="InterPro" id="IPR051283">
    <property type="entry name" value="Sec_Metabolite_Acyltrans"/>
</dbReference>
<gene>
    <name evidence="2" type="ORF">FNV43_RR17257</name>
</gene>
<dbReference type="PANTHER" id="PTHR31896:SF39">
    <property type="entry name" value="PROTEIN ENHANCED PSEUDOMONAS SUSCEPTIBILITY 1-LIKE"/>
    <property type="match status" value="1"/>
</dbReference>
<keyword evidence="3" id="KW-1185">Reference proteome</keyword>
<organism evidence="2 3">
    <name type="scientific">Rhamnella rubrinervis</name>
    <dbReference type="NCBI Taxonomy" id="2594499"/>
    <lineage>
        <taxon>Eukaryota</taxon>
        <taxon>Viridiplantae</taxon>
        <taxon>Streptophyta</taxon>
        <taxon>Embryophyta</taxon>
        <taxon>Tracheophyta</taxon>
        <taxon>Spermatophyta</taxon>
        <taxon>Magnoliopsida</taxon>
        <taxon>eudicotyledons</taxon>
        <taxon>Gunneridae</taxon>
        <taxon>Pentapetalae</taxon>
        <taxon>rosids</taxon>
        <taxon>fabids</taxon>
        <taxon>Rosales</taxon>
        <taxon>Rhamnaceae</taxon>
        <taxon>rhamnoid group</taxon>
        <taxon>Rhamneae</taxon>
        <taxon>Rhamnella</taxon>
    </lineage>
</organism>
<dbReference type="AlphaFoldDB" id="A0A8K0E917"/>
<name>A0A8K0E917_9ROSA</name>
<dbReference type="Pfam" id="PF02458">
    <property type="entry name" value="Transferase"/>
    <property type="match status" value="1"/>
</dbReference>